<dbReference type="EMBL" id="JANBUK010002044">
    <property type="protein sequence ID" value="KAJ2775764.1"/>
    <property type="molecule type" value="Genomic_DNA"/>
</dbReference>
<keyword evidence="2" id="KW-1185">Reference proteome</keyword>
<sequence length="67" mass="7818">MSHRDDDSRDSDNSQWDPLDKHDEPVVVKETPLPWKQIAPLVAMRLAEPINFTLILPFMYKVEQANK</sequence>
<evidence type="ECO:0000313" key="1">
    <source>
        <dbReference type="EMBL" id="KAJ2775764.1"/>
    </source>
</evidence>
<protein>
    <submittedName>
        <fullName evidence="1">Uncharacterized protein</fullName>
    </submittedName>
</protein>
<dbReference type="Proteomes" id="UP001140066">
    <property type="component" value="Unassembled WGS sequence"/>
</dbReference>
<organism evidence="1 2">
    <name type="scientific">Coemansia linderi</name>
    <dbReference type="NCBI Taxonomy" id="2663919"/>
    <lineage>
        <taxon>Eukaryota</taxon>
        <taxon>Fungi</taxon>
        <taxon>Fungi incertae sedis</taxon>
        <taxon>Zoopagomycota</taxon>
        <taxon>Kickxellomycotina</taxon>
        <taxon>Kickxellomycetes</taxon>
        <taxon>Kickxellales</taxon>
        <taxon>Kickxellaceae</taxon>
        <taxon>Coemansia</taxon>
    </lineage>
</organism>
<feature type="non-terminal residue" evidence="1">
    <location>
        <position position="67"/>
    </location>
</feature>
<evidence type="ECO:0000313" key="2">
    <source>
        <dbReference type="Proteomes" id="UP001140066"/>
    </source>
</evidence>
<gene>
    <name evidence="1" type="ORF">GGI18_004448</name>
</gene>
<proteinExistence type="predicted"/>
<reference evidence="1" key="1">
    <citation type="submission" date="2022-07" db="EMBL/GenBank/DDBJ databases">
        <title>Phylogenomic reconstructions and comparative analyses of Kickxellomycotina fungi.</title>
        <authorList>
            <person name="Reynolds N.K."/>
            <person name="Stajich J.E."/>
            <person name="Barry K."/>
            <person name="Grigoriev I.V."/>
            <person name="Crous P."/>
            <person name="Smith M.E."/>
        </authorList>
    </citation>
    <scope>NUCLEOTIDE SEQUENCE</scope>
    <source>
        <strain evidence="1">BCRC 34191</strain>
    </source>
</reference>
<name>A0ACC1K9A7_9FUNG</name>
<accession>A0ACC1K9A7</accession>
<comment type="caution">
    <text evidence="1">The sequence shown here is derived from an EMBL/GenBank/DDBJ whole genome shotgun (WGS) entry which is preliminary data.</text>
</comment>